<dbReference type="Proteomes" id="UP000222366">
    <property type="component" value="Unassembled WGS sequence"/>
</dbReference>
<protein>
    <submittedName>
        <fullName evidence="3">Cell division protein FtsK</fullName>
    </submittedName>
</protein>
<keyword evidence="3" id="KW-0131">Cell cycle</keyword>
<keyword evidence="3" id="KW-0132">Cell division</keyword>
<organism evidence="3 4">
    <name type="scientific">Xenorhabdus stockiae</name>
    <dbReference type="NCBI Taxonomy" id="351614"/>
    <lineage>
        <taxon>Bacteria</taxon>
        <taxon>Pseudomonadati</taxon>
        <taxon>Pseudomonadota</taxon>
        <taxon>Gammaproteobacteria</taxon>
        <taxon>Enterobacterales</taxon>
        <taxon>Morganellaceae</taxon>
        <taxon>Xenorhabdus</taxon>
    </lineage>
</organism>
<dbReference type="RefSeq" id="WP_099126210.1">
    <property type="nucleotide sequence ID" value="NZ_CAWNRH010000161.1"/>
</dbReference>
<keyword evidence="4" id="KW-1185">Reference proteome</keyword>
<keyword evidence="1" id="KW-0472">Membrane</keyword>
<sequence length="218" mass="24714">MGLDDKTIDPLFDDAVEYLITNEYASIDDVKEYFGIGYNRAALLLQQMEEMQIVAWEHNNGISRYKIITPVTKEATRQEKKEPIASPSVVNTKKSDSKVLGYGGFEWLMAGIGFIVVIVVFASCSSRTPAPPTNYCTDDKSAYIYAEKLISSHLKAPSTAKFASYYDVKSYKPEECKFNFIGYVDAQNSFGAMIRTKFNVVVRYEPKSDKYYLENLEM</sequence>
<dbReference type="SUPFAM" id="SSF46785">
    <property type="entry name" value="Winged helix' DNA-binding domain"/>
    <property type="match status" value="1"/>
</dbReference>
<dbReference type="GO" id="GO:0051301">
    <property type="term" value="P:cell division"/>
    <property type="evidence" value="ECO:0007669"/>
    <property type="project" value="UniProtKB-KW"/>
</dbReference>
<reference evidence="3 4" key="1">
    <citation type="journal article" date="2017" name="Nat. Microbiol.">
        <title>Natural product diversity associated with the nematode symbionts Photorhabdus and Xenorhabdus.</title>
        <authorList>
            <person name="Tobias N.J."/>
            <person name="Wolff H."/>
            <person name="Djahanschiri B."/>
            <person name="Grundmann F."/>
            <person name="Kronenwerth M."/>
            <person name="Shi Y.M."/>
            <person name="Simonyi S."/>
            <person name="Grun P."/>
            <person name="Shapiro-Ilan D."/>
            <person name="Pidot S.J."/>
            <person name="Stinear T.P."/>
            <person name="Ebersberger I."/>
            <person name="Bode H.B."/>
        </authorList>
    </citation>
    <scope>NUCLEOTIDE SEQUENCE [LARGE SCALE GENOMIC DNA]</scope>
    <source>
        <strain evidence="3 4">DSM 17904</strain>
    </source>
</reference>
<evidence type="ECO:0000259" key="2">
    <source>
        <dbReference type="SMART" id="SM00843"/>
    </source>
</evidence>
<name>A0A2D0K8N9_9GAMM</name>
<dbReference type="AlphaFoldDB" id="A0A2D0K8N9"/>
<evidence type="ECO:0000256" key="1">
    <source>
        <dbReference type="SAM" id="Phobius"/>
    </source>
</evidence>
<dbReference type="SMART" id="SM00843">
    <property type="entry name" value="Ftsk_gamma"/>
    <property type="match status" value="1"/>
</dbReference>
<dbReference type="InterPro" id="IPR036388">
    <property type="entry name" value="WH-like_DNA-bd_sf"/>
</dbReference>
<proteinExistence type="predicted"/>
<dbReference type="Pfam" id="PF09397">
    <property type="entry name" value="FtsK_gamma"/>
    <property type="match status" value="1"/>
</dbReference>
<dbReference type="Gene3D" id="1.10.10.10">
    <property type="entry name" value="Winged helix-like DNA-binding domain superfamily/Winged helix DNA-binding domain"/>
    <property type="match status" value="1"/>
</dbReference>
<keyword evidence="1" id="KW-1133">Transmembrane helix</keyword>
<feature type="transmembrane region" description="Helical" evidence="1">
    <location>
        <begin position="99"/>
        <end position="122"/>
    </location>
</feature>
<evidence type="ECO:0000313" key="3">
    <source>
        <dbReference type="EMBL" id="PHM59577.1"/>
    </source>
</evidence>
<dbReference type="InterPro" id="IPR036390">
    <property type="entry name" value="WH_DNA-bd_sf"/>
</dbReference>
<keyword evidence="1" id="KW-0812">Transmembrane</keyword>
<evidence type="ECO:0000313" key="4">
    <source>
        <dbReference type="Proteomes" id="UP000222366"/>
    </source>
</evidence>
<feature type="domain" description="FtsK gamma" evidence="2">
    <location>
        <begin position="5"/>
        <end position="65"/>
    </location>
</feature>
<accession>A0A2D0K8N9</accession>
<gene>
    <name evidence="3" type="ORF">Xsto_04035</name>
</gene>
<dbReference type="InterPro" id="IPR018541">
    <property type="entry name" value="Ftsk_gamma"/>
</dbReference>
<comment type="caution">
    <text evidence="3">The sequence shown here is derived from an EMBL/GenBank/DDBJ whole genome shotgun (WGS) entry which is preliminary data.</text>
</comment>
<dbReference type="EMBL" id="NJAJ01000081">
    <property type="protein sequence ID" value="PHM59577.1"/>
    <property type="molecule type" value="Genomic_DNA"/>
</dbReference>